<organism evidence="2 3">
    <name type="scientific">Haematococcus lacustris</name>
    <name type="common">Green alga</name>
    <name type="synonym">Haematococcus pluvialis</name>
    <dbReference type="NCBI Taxonomy" id="44745"/>
    <lineage>
        <taxon>Eukaryota</taxon>
        <taxon>Viridiplantae</taxon>
        <taxon>Chlorophyta</taxon>
        <taxon>core chlorophytes</taxon>
        <taxon>Chlorophyceae</taxon>
        <taxon>CS clade</taxon>
        <taxon>Chlamydomonadales</taxon>
        <taxon>Haematococcaceae</taxon>
        <taxon>Haematococcus</taxon>
    </lineage>
</organism>
<evidence type="ECO:0000256" key="1">
    <source>
        <dbReference type="SAM" id="MobiDB-lite"/>
    </source>
</evidence>
<evidence type="ECO:0000313" key="3">
    <source>
        <dbReference type="Proteomes" id="UP000485058"/>
    </source>
</evidence>
<dbReference type="Proteomes" id="UP000485058">
    <property type="component" value="Unassembled WGS sequence"/>
</dbReference>
<sequence>MADAAKTVSLSAVSAAAEGAQLRRASHGCGCTHGSVAWVPSSSCVPPACTVEAAEEQLLHYDLDMSYCRANRQGDDSQHIGDLSGRLDRPATHPRCPLVTAPHPAAAAPQPAGH</sequence>
<comment type="caution">
    <text evidence="2">The sequence shown here is derived from an EMBL/GenBank/DDBJ whole genome shotgun (WGS) entry which is preliminary data.</text>
</comment>
<feature type="region of interest" description="Disordered" evidence="1">
    <location>
        <begin position="74"/>
        <end position="114"/>
    </location>
</feature>
<dbReference type="EMBL" id="BLLF01003853">
    <property type="protein sequence ID" value="GFH28383.1"/>
    <property type="molecule type" value="Genomic_DNA"/>
</dbReference>
<feature type="non-terminal residue" evidence="2">
    <location>
        <position position="114"/>
    </location>
</feature>
<evidence type="ECO:0000313" key="2">
    <source>
        <dbReference type="EMBL" id="GFH28383.1"/>
    </source>
</evidence>
<reference evidence="2 3" key="1">
    <citation type="submission" date="2020-02" db="EMBL/GenBank/DDBJ databases">
        <title>Draft genome sequence of Haematococcus lacustris strain NIES-144.</title>
        <authorList>
            <person name="Morimoto D."/>
            <person name="Nakagawa S."/>
            <person name="Yoshida T."/>
            <person name="Sawayama S."/>
        </authorList>
    </citation>
    <scope>NUCLEOTIDE SEQUENCE [LARGE SCALE GENOMIC DNA]</scope>
    <source>
        <strain evidence="2 3">NIES-144</strain>
    </source>
</reference>
<accession>A0A6A0A7D0</accession>
<feature type="compositionally biased region" description="Low complexity" evidence="1">
    <location>
        <begin position="101"/>
        <end position="114"/>
    </location>
</feature>
<name>A0A6A0A7D0_HAELA</name>
<feature type="compositionally biased region" description="Basic and acidic residues" evidence="1">
    <location>
        <begin position="74"/>
        <end position="91"/>
    </location>
</feature>
<feature type="non-terminal residue" evidence="2">
    <location>
        <position position="1"/>
    </location>
</feature>
<proteinExistence type="predicted"/>
<dbReference type="AlphaFoldDB" id="A0A6A0A7D0"/>
<keyword evidence="3" id="KW-1185">Reference proteome</keyword>
<gene>
    <name evidence="2" type="ORF">HaLaN_26862</name>
</gene>
<protein>
    <submittedName>
        <fullName evidence="2">Uncharacterized protein</fullName>
    </submittedName>
</protein>